<evidence type="ECO:0000256" key="4">
    <source>
        <dbReference type="ARBA" id="ARBA00023136"/>
    </source>
</evidence>
<comment type="caution">
    <text evidence="9">The sequence shown here is derived from an EMBL/GenBank/DDBJ whole genome shotgun (WGS) entry which is preliminary data.</text>
</comment>
<feature type="transmembrane region" description="Helical" evidence="7">
    <location>
        <begin position="220"/>
        <end position="238"/>
    </location>
</feature>
<dbReference type="GO" id="GO:0016020">
    <property type="term" value="C:membrane"/>
    <property type="evidence" value="ECO:0007669"/>
    <property type="project" value="UniProtKB-SubCell"/>
</dbReference>
<feature type="compositionally biased region" description="Basic and acidic residues" evidence="6">
    <location>
        <begin position="342"/>
        <end position="353"/>
    </location>
</feature>
<feature type="transmembrane region" description="Helical" evidence="7">
    <location>
        <begin position="258"/>
        <end position="278"/>
    </location>
</feature>
<feature type="compositionally biased region" description="Polar residues" evidence="6">
    <location>
        <begin position="354"/>
        <end position="370"/>
    </location>
</feature>
<dbReference type="InParanoid" id="A0A507B4B9"/>
<feature type="transmembrane region" description="Helical" evidence="7">
    <location>
        <begin position="137"/>
        <end position="159"/>
    </location>
</feature>
<dbReference type="PANTHER" id="PTHR33048">
    <property type="entry name" value="PTH11-LIKE INTEGRAL MEMBRANE PROTEIN (AFU_ORTHOLOGUE AFUA_5G11245)"/>
    <property type="match status" value="1"/>
</dbReference>
<evidence type="ECO:0000313" key="10">
    <source>
        <dbReference type="Proteomes" id="UP000319257"/>
    </source>
</evidence>
<feature type="region of interest" description="Disordered" evidence="6">
    <location>
        <begin position="302"/>
        <end position="387"/>
    </location>
</feature>
<dbReference type="EMBL" id="SKBQ01000033">
    <property type="protein sequence ID" value="TPX13554.1"/>
    <property type="molecule type" value="Genomic_DNA"/>
</dbReference>
<evidence type="ECO:0000256" key="3">
    <source>
        <dbReference type="ARBA" id="ARBA00022989"/>
    </source>
</evidence>
<keyword evidence="2 7" id="KW-0812">Transmembrane</keyword>
<dbReference type="AlphaFoldDB" id="A0A507B4B9"/>
<comment type="subcellular location">
    <subcellularLocation>
        <location evidence="1">Membrane</location>
        <topology evidence="1">Multi-pass membrane protein</topology>
    </subcellularLocation>
</comment>
<protein>
    <recommendedName>
        <fullName evidence="8">Rhodopsin domain-containing protein</fullName>
    </recommendedName>
</protein>
<evidence type="ECO:0000256" key="1">
    <source>
        <dbReference type="ARBA" id="ARBA00004141"/>
    </source>
</evidence>
<feature type="transmembrane region" description="Helical" evidence="7">
    <location>
        <begin position="186"/>
        <end position="208"/>
    </location>
</feature>
<dbReference type="GeneID" id="41973472"/>
<feature type="transmembrane region" description="Helical" evidence="7">
    <location>
        <begin position="59"/>
        <end position="80"/>
    </location>
</feature>
<evidence type="ECO:0000256" key="6">
    <source>
        <dbReference type="SAM" id="MobiDB-lite"/>
    </source>
</evidence>
<dbReference type="Proteomes" id="UP000319257">
    <property type="component" value="Unassembled WGS sequence"/>
</dbReference>
<proteinExistence type="inferred from homology"/>
<name>A0A507B4B9_9PEZI</name>
<feature type="transmembrane region" description="Helical" evidence="7">
    <location>
        <begin position="100"/>
        <end position="125"/>
    </location>
</feature>
<evidence type="ECO:0000256" key="7">
    <source>
        <dbReference type="SAM" id="Phobius"/>
    </source>
</evidence>
<accession>A0A507B4B9</accession>
<dbReference type="Pfam" id="PF20684">
    <property type="entry name" value="Fung_rhodopsin"/>
    <property type="match status" value="1"/>
</dbReference>
<evidence type="ECO:0000313" key="9">
    <source>
        <dbReference type="EMBL" id="TPX13554.1"/>
    </source>
</evidence>
<organism evidence="9 10">
    <name type="scientific">Thyridium curvatum</name>
    <dbReference type="NCBI Taxonomy" id="1093900"/>
    <lineage>
        <taxon>Eukaryota</taxon>
        <taxon>Fungi</taxon>
        <taxon>Dikarya</taxon>
        <taxon>Ascomycota</taxon>
        <taxon>Pezizomycotina</taxon>
        <taxon>Sordariomycetes</taxon>
        <taxon>Sordariomycetidae</taxon>
        <taxon>Thyridiales</taxon>
        <taxon>Thyridiaceae</taxon>
        <taxon>Thyridium</taxon>
    </lineage>
</organism>
<dbReference type="PANTHER" id="PTHR33048:SF155">
    <property type="entry name" value="INTEGRAL MEMBRANE PROTEIN"/>
    <property type="match status" value="1"/>
</dbReference>
<dbReference type="InterPro" id="IPR052337">
    <property type="entry name" value="SAT4-like"/>
</dbReference>
<dbReference type="RefSeq" id="XP_030995265.1">
    <property type="nucleotide sequence ID" value="XM_031140612.1"/>
</dbReference>
<evidence type="ECO:0000259" key="8">
    <source>
        <dbReference type="Pfam" id="PF20684"/>
    </source>
</evidence>
<dbReference type="InterPro" id="IPR049326">
    <property type="entry name" value="Rhodopsin_dom_fungi"/>
</dbReference>
<comment type="similarity">
    <text evidence="5">Belongs to the SAT4 family.</text>
</comment>
<evidence type="ECO:0000256" key="5">
    <source>
        <dbReference type="ARBA" id="ARBA00038359"/>
    </source>
</evidence>
<keyword evidence="10" id="KW-1185">Reference proteome</keyword>
<dbReference type="STRING" id="1093900.A0A507B4B9"/>
<reference evidence="9 10" key="1">
    <citation type="submission" date="2019-06" db="EMBL/GenBank/DDBJ databases">
        <title>Draft genome sequence of the filamentous fungus Phialemoniopsis curvata isolated from diesel fuel.</title>
        <authorList>
            <person name="Varaljay V.A."/>
            <person name="Lyon W.J."/>
            <person name="Crouch A.L."/>
            <person name="Drake C.E."/>
            <person name="Hollomon J.M."/>
            <person name="Nadeau L.J."/>
            <person name="Nunn H.S."/>
            <person name="Stevenson B.S."/>
            <person name="Bojanowski C.L."/>
            <person name="Crookes-Goodson W.J."/>
        </authorList>
    </citation>
    <scope>NUCLEOTIDE SEQUENCE [LARGE SCALE GENOMIC DNA]</scope>
    <source>
        <strain evidence="9 10">D216</strain>
    </source>
</reference>
<sequence length="411" mass="44647">MAGPPPPPEAFNFAPEYIEANKGPAIIAVICTVTALETIFCLMRLYTRGIILGRLRLDDYLIIISVLFGWSAVVFGVMAVHSGNGRHFLTLTTEQKSGAILWTIVGFCPGIMSFGIPKLAVISLLERLLNPSRVHRIILWCIGVLCILSLLGCVVVLFAQCTPASSQWDFSITDKKCFDKWILVNYAIYAGVASACTDLYLAVYPAFVLFNLQLPLRKKLALSAALGIGSIATVIAIYKTTRLPNLASDDFSYDTSDLVMWTCIEGSTIIIASCIPVLQPLVDRVLGRRFFGSSLGPRSYKKYGTGRSDGGGGMYPSDMEMSNSRSAKRRPPRDPNGLTFLDETKAGSEESILRQEQTAKNGGNGTSLHSAESRGAPRVGPHEGIVRTDVVSVSYGAAHDHDGPETWKKGF</sequence>
<keyword evidence="4 7" id="KW-0472">Membrane</keyword>
<feature type="domain" description="Rhodopsin" evidence="8">
    <location>
        <begin position="43"/>
        <end position="283"/>
    </location>
</feature>
<keyword evidence="3 7" id="KW-1133">Transmembrane helix</keyword>
<gene>
    <name evidence="9" type="ORF">E0L32_006025</name>
</gene>
<evidence type="ECO:0000256" key="2">
    <source>
        <dbReference type="ARBA" id="ARBA00022692"/>
    </source>
</evidence>
<dbReference type="OrthoDB" id="3923077at2759"/>
<feature type="transmembrane region" description="Helical" evidence="7">
    <location>
        <begin position="25"/>
        <end position="47"/>
    </location>
</feature>